<dbReference type="KEGG" id="whr:OG579_15190"/>
<keyword evidence="4" id="KW-1185">Reference proteome</keyword>
<proteinExistence type="predicted"/>
<name>A0AAU4JZ97_9NOCA</name>
<keyword evidence="2" id="KW-1133">Transmembrane helix</keyword>
<feature type="transmembrane region" description="Helical" evidence="2">
    <location>
        <begin position="25"/>
        <end position="50"/>
    </location>
</feature>
<gene>
    <name evidence="3" type="ORF">OG579_15190</name>
</gene>
<organism evidence="3 4">
    <name type="scientific">Williamsia herbipolensis</name>
    <dbReference type="NCBI Taxonomy" id="1603258"/>
    <lineage>
        <taxon>Bacteria</taxon>
        <taxon>Bacillati</taxon>
        <taxon>Actinomycetota</taxon>
        <taxon>Actinomycetes</taxon>
        <taxon>Mycobacteriales</taxon>
        <taxon>Nocardiaceae</taxon>
        <taxon>Williamsia</taxon>
    </lineage>
</organism>
<evidence type="ECO:0000313" key="3">
    <source>
        <dbReference type="EMBL" id="WUM19062.1"/>
    </source>
</evidence>
<evidence type="ECO:0000256" key="2">
    <source>
        <dbReference type="SAM" id="Phobius"/>
    </source>
</evidence>
<keyword evidence="2" id="KW-0472">Membrane</keyword>
<keyword evidence="2" id="KW-0812">Transmembrane</keyword>
<evidence type="ECO:0000256" key="1">
    <source>
        <dbReference type="SAM" id="MobiDB-lite"/>
    </source>
</evidence>
<evidence type="ECO:0000313" key="4">
    <source>
        <dbReference type="Proteomes" id="UP001432128"/>
    </source>
</evidence>
<dbReference type="Proteomes" id="UP001432128">
    <property type="component" value="Chromosome"/>
</dbReference>
<feature type="region of interest" description="Disordered" evidence="1">
    <location>
        <begin position="108"/>
        <end position="144"/>
    </location>
</feature>
<dbReference type="AlphaFoldDB" id="A0AAU4JZ97"/>
<feature type="compositionally biased region" description="Low complexity" evidence="1">
    <location>
        <begin position="108"/>
        <end position="138"/>
    </location>
</feature>
<protein>
    <submittedName>
        <fullName evidence="3">DUF4190 domain-containing protein</fullName>
    </submittedName>
</protein>
<dbReference type="EMBL" id="CP108021">
    <property type="protein sequence ID" value="WUM19062.1"/>
    <property type="molecule type" value="Genomic_DNA"/>
</dbReference>
<feature type="transmembrane region" description="Helical" evidence="2">
    <location>
        <begin position="57"/>
        <end position="81"/>
    </location>
</feature>
<sequence length="228" mass="22967">MSTNDPDTVMLTKTERASPLDPINVYAVISLVAALLGLFPVAIVFGILAFTRPAGRGIAVAGLVLGVLELAALLVVLFGMASAFTDDTDSDTGQTVASSVFEPFIPTAESASSTTSETSTPSQTTPSPTAEASPLPTSGPVLNESCSEGQASVIATDANTGQNIVCTFLGAGGGYKWVQTAEVSPGTHERGDSCDPATDRVGRTAAGTALICVSEVNGGSGGSWEPGP</sequence>
<reference evidence="3 4" key="1">
    <citation type="submission" date="2022-10" db="EMBL/GenBank/DDBJ databases">
        <title>The complete genomes of actinobacterial strains from the NBC collection.</title>
        <authorList>
            <person name="Joergensen T.S."/>
            <person name="Alvarez Arevalo M."/>
            <person name="Sterndorff E.B."/>
            <person name="Faurdal D."/>
            <person name="Vuksanovic O."/>
            <person name="Mourched A.-S."/>
            <person name="Charusanti P."/>
            <person name="Shaw S."/>
            <person name="Blin K."/>
            <person name="Weber T."/>
        </authorList>
    </citation>
    <scope>NUCLEOTIDE SEQUENCE [LARGE SCALE GENOMIC DNA]</scope>
    <source>
        <strain evidence="3 4">NBC_00319</strain>
    </source>
</reference>
<accession>A0AAU4JZ97</accession>
<dbReference type="RefSeq" id="WP_328856628.1">
    <property type="nucleotide sequence ID" value="NZ_CP108021.1"/>
</dbReference>